<keyword evidence="3" id="KW-1185">Reference proteome</keyword>
<dbReference type="AlphaFoldDB" id="A0AA48H1M2"/>
<gene>
    <name evidence="2" type="ORF">METESE_29300</name>
</gene>
<sequence length="787" mass="86555">MVGPRSAKDSISKQLNALLLETYLLDFRLKGRIVRDDAETGSSLGPWLRARAGLGTVAEAPWVWILLGRDGQTLASGRGFPEEGTLRRALEAAGAPNPIGELMAFLERWPDHAEARRDLVGLLEPQIEFLLRVEGRGEEGPDLAPEVDDRIWGRCAGALDALFQQGDWLGLNLSLDEVLPGPGVPERASPRMRDLYRRHLPEVMALLRRCPEAACGWKNLLRMDRALGESHLLPALKGTTWDLARRAQLLLMPTLALAERVTEDARATGAWGEAREILHALWTDLARPRLTRWSQSELMPDGADEGLRAEADLSERQAVWEVLLAPWVEACVRTGAEADVPVLLEDLDATWAGAGLDGRIRRLAHQLGRPELPGVWCPALRFQRPRLPRYWQDGTNLKLLHQGQGVAVAQGPPPAQGPPLTQPLPALWKAGYPIEVVEVLEASNPWRKVLGWDGRSPQWAVATAEGRVLLAGRRLPTDGDLLAALRMEGFPTEADRAQARLRAHPELVIPIAQMTKTLGTRAEALLDARYDARRSLPFPRTAEEMEVWNAPPAMEPEEVEAWGAKIAALHRLFEDPLATYPQVLYQASLSLPDPNDMPADLRSRAAELARVTLPCIEAALARRPTDSALWRAWLDLARYGERPLLEVVGALVPSPVAPVAAFPPTDVLAPMAEALGARGQWKVLADLLGARLEAGDGQGEAKGPADADPASRDRRPFRSARNLSLRLAEACLHLGDTQKADTILRALKGDGEEDASEFWPLVRLARELGQDAFADRWDRTRKAGARP</sequence>
<proteinExistence type="predicted"/>
<evidence type="ECO:0000313" key="3">
    <source>
        <dbReference type="Proteomes" id="UP001228113"/>
    </source>
</evidence>
<protein>
    <submittedName>
        <fullName evidence="2">Uncharacterized protein</fullName>
    </submittedName>
</protein>
<dbReference type="Proteomes" id="UP001228113">
    <property type="component" value="Chromosome"/>
</dbReference>
<dbReference type="KEGG" id="msea:METESE_29300"/>
<reference evidence="2" key="1">
    <citation type="journal article" date="2023" name="Int. J. Syst. Evol. Microbiol.">
        <title>Mesoterricola silvestris gen. nov., sp. nov., Mesoterricola sediminis sp. nov., Geothrix oryzae sp. nov., Geothrix edaphica sp. nov., Geothrix rubra sp. nov., and Geothrix limicola sp. nov., six novel members of Acidobacteriota isolated from soils.</title>
        <authorList>
            <person name="Itoh H."/>
            <person name="Sugisawa Y."/>
            <person name="Mise K."/>
            <person name="Xu Z."/>
            <person name="Kuniyasu M."/>
            <person name="Ushijima N."/>
            <person name="Kawano K."/>
            <person name="Kobayashi E."/>
            <person name="Shiratori Y."/>
            <person name="Masuda Y."/>
            <person name="Senoo K."/>
        </authorList>
    </citation>
    <scope>NUCLEOTIDE SEQUENCE</scope>
    <source>
        <strain evidence="2">W786</strain>
    </source>
</reference>
<feature type="compositionally biased region" description="Basic and acidic residues" evidence="1">
    <location>
        <begin position="703"/>
        <end position="716"/>
    </location>
</feature>
<feature type="region of interest" description="Disordered" evidence="1">
    <location>
        <begin position="695"/>
        <end position="716"/>
    </location>
</feature>
<evidence type="ECO:0000256" key="1">
    <source>
        <dbReference type="SAM" id="MobiDB-lite"/>
    </source>
</evidence>
<name>A0AA48H1M2_9BACT</name>
<evidence type="ECO:0000313" key="2">
    <source>
        <dbReference type="EMBL" id="BDU77972.1"/>
    </source>
</evidence>
<organism evidence="2 3">
    <name type="scientific">Mesoterricola sediminis</name>
    <dbReference type="NCBI Taxonomy" id="2927980"/>
    <lineage>
        <taxon>Bacteria</taxon>
        <taxon>Pseudomonadati</taxon>
        <taxon>Acidobacteriota</taxon>
        <taxon>Holophagae</taxon>
        <taxon>Holophagales</taxon>
        <taxon>Holophagaceae</taxon>
        <taxon>Mesoterricola</taxon>
    </lineage>
</organism>
<accession>A0AA48H1M2</accession>
<dbReference type="EMBL" id="AP027081">
    <property type="protein sequence ID" value="BDU77972.1"/>
    <property type="molecule type" value="Genomic_DNA"/>
</dbReference>